<proteinExistence type="predicted"/>
<keyword evidence="1" id="KW-0812">Transmembrane</keyword>
<feature type="transmembrane region" description="Helical" evidence="1">
    <location>
        <begin position="37"/>
        <end position="55"/>
    </location>
</feature>
<gene>
    <name evidence="2" type="ORF">H5410_044455</name>
</gene>
<reference evidence="2 3" key="1">
    <citation type="submission" date="2020-09" db="EMBL/GenBank/DDBJ databases">
        <title>De no assembly of potato wild relative species, Solanum commersonii.</title>
        <authorList>
            <person name="Cho K."/>
        </authorList>
    </citation>
    <scope>NUCLEOTIDE SEQUENCE [LARGE SCALE GENOMIC DNA]</scope>
    <source>
        <strain evidence="2">LZ3.2</strain>
        <tissue evidence="2">Leaf</tissue>
    </source>
</reference>
<evidence type="ECO:0000313" key="2">
    <source>
        <dbReference type="EMBL" id="KAG5584021.1"/>
    </source>
</evidence>
<organism evidence="2 3">
    <name type="scientific">Solanum commersonii</name>
    <name type="common">Commerson's wild potato</name>
    <name type="synonym">Commerson's nightshade</name>
    <dbReference type="NCBI Taxonomy" id="4109"/>
    <lineage>
        <taxon>Eukaryota</taxon>
        <taxon>Viridiplantae</taxon>
        <taxon>Streptophyta</taxon>
        <taxon>Embryophyta</taxon>
        <taxon>Tracheophyta</taxon>
        <taxon>Spermatophyta</taxon>
        <taxon>Magnoliopsida</taxon>
        <taxon>eudicotyledons</taxon>
        <taxon>Gunneridae</taxon>
        <taxon>Pentapetalae</taxon>
        <taxon>asterids</taxon>
        <taxon>lamiids</taxon>
        <taxon>Solanales</taxon>
        <taxon>Solanaceae</taxon>
        <taxon>Solanoideae</taxon>
        <taxon>Solaneae</taxon>
        <taxon>Solanum</taxon>
    </lineage>
</organism>
<dbReference type="Proteomes" id="UP000824120">
    <property type="component" value="Chromosome 9"/>
</dbReference>
<name>A0A9J5X932_SOLCO</name>
<keyword evidence="3" id="KW-1185">Reference proteome</keyword>
<protein>
    <submittedName>
        <fullName evidence="2">Uncharacterized protein</fullName>
    </submittedName>
</protein>
<dbReference type="AlphaFoldDB" id="A0A9J5X932"/>
<accession>A0A9J5X932</accession>
<evidence type="ECO:0000313" key="3">
    <source>
        <dbReference type="Proteomes" id="UP000824120"/>
    </source>
</evidence>
<dbReference type="EMBL" id="JACXVP010000009">
    <property type="protein sequence ID" value="KAG5584021.1"/>
    <property type="molecule type" value="Genomic_DNA"/>
</dbReference>
<keyword evidence="1" id="KW-1133">Transmembrane helix</keyword>
<keyword evidence="1" id="KW-0472">Membrane</keyword>
<comment type="caution">
    <text evidence="2">The sequence shown here is derived from an EMBL/GenBank/DDBJ whole genome shotgun (WGS) entry which is preliminary data.</text>
</comment>
<sequence length="180" mass="20220">MEDCVSMTKRLGAVCYYVTSDPSFALMYNVKWMWNKYGYLFVFWDYTGFVVVVGLKYKVPLQTASSTSSRAADVVNENRTDGSDVSLNVVKDLEGMIKNRVIYVARIRDTVNIFGGSELVTPLVYVAYAILSSKSNQKSIAFGGSGTYHRHCLLGSSENGMAPYKILQKQSEMHSFWNNL</sequence>
<evidence type="ECO:0000256" key="1">
    <source>
        <dbReference type="SAM" id="Phobius"/>
    </source>
</evidence>